<feature type="transmembrane region" description="Helical" evidence="8">
    <location>
        <begin position="259"/>
        <end position="281"/>
    </location>
</feature>
<keyword evidence="10" id="KW-1185">Reference proteome</keyword>
<dbReference type="OrthoDB" id="10254418at2759"/>
<dbReference type="InParanoid" id="A0A1D2VQW5"/>
<feature type="transmembrane region" description="Helical" evidence="8">
    <location>
        <begin position="334"/>
        <end position="351"/>
    </location>
</feature>
<evidence type="ECO:0000256" key="7">
    <source>
        <dbReference type="ARBA" id="ARBA00023136"/>
    </source>
</evidence>
<comment type="subcellular location">
    <subcellularLocation>
        <location evidence="1">Cell inner membrane</location>
        <topology evidence="1">Multi-pass membrane protein</topology>
    </subcellularLocation>
</comment>
<evidence type="ECO:0000256" key="5">
    <source>
        <dbReference type="ARBA" id="ARBA00022692"/>
    </source>
</evidence>
<name>A0A1D2VQW5_9ASCO</name>
<keyword evidence="2" id="KW-0813">Transport</keyword>
<dbReference type="AlphaFoldDB" id="A0A1D2VQW5"/>
<evidence type="ECO:0000313" key="9">
    <source>
        <dbReference type="EMBL" id="ODV64001.1"/>
    </source>
</evidence>
<accession>A0A1D2VQW5</accession>
<dbReference type="PANTHER" id="PTHR30574:SF1">
    <property type="entry name" value="SULPHUR TRANSPORT DOMAIN-CONTAINING PROTEIN"/>
    <property type="match status" value="1"/>
</dbReference>
<evidence type="ECO:0000256" key="6">
    <source>
        <dbReference type="ARBA" id="ARBA00022989"/>
    </source>
</evidence>
<dbReference type="PANTHER" id="PTHR30574">
    <property type="entry name" value="INNER MEMBRANE PROTEIN YEDE"/>
    <property type="match status" value="1"/>
</dbReference>
<dbReference type="GeneID" id="30965107"/>
<dbReference type="Proteomes" id="UP000095038">
    <property type="component" value="Unassembled WGS sequence"/>
</dbReference>
<gene>
    <name evidence="9" type="ORF">ASCRUDRAFT_68046</name>
</gene>
<dbReference type="EMBL" id="KV454475">
    <property type="protein sequence ID" value="ODV64001.1"/>
    <property type="molecule type" value="Genomic_DNA"/>
</dbReference>
<dbReference type="InterPro" id="IPR046513">
    <property type="entry name" value="DUF6691"/>
</dbReference>
<protein>
    <recommendedName>
        <fullName evidence="11">YeeE/YedE family integral membrane protein</fullName>
    </recommendedName>
</protein>
<keyword evidence="4" id="KW-0997">Cell inner membrane</keyword>
<evidence type="ECO:0008006" key="11">
    <source>
        <dbReference type="Google" id="ProtNLM"/>
    </source>
</evidence>
<proteinExistence type="predicted"/>
<dbReference type="InterPro" id="IPR007272">
    <property type="entry name" value="Sulf_transp_TsuA/YedE"/>
</dbReference>
<reference evidence="10" key="1">
    <citation type="submission" date="2016-05" db="EMBL/GenBank/DDBJ databases">
        <title>Comparative genomics of biotechnologically important yeasts.</title>
        <authorList>
            <consortium name="DOE Joint Genome Institute"/>
            <person name="Riley R."/>
            <person name="Haridas S."/>
            <person name="Wolfe K.H."/>
            <person name="Lopes M.R."/>
            <person name="Hittinger C.T."/>
            <person name="Goker M."/>
            <person name="Salamov A."/>
            <person name="Wisecaver J."/>
            <person name="Long T.M."/>
            <person name="Aerts A.L."/>
            <person name="Barry K."/>
            <person name="Choi C."/>
            <person name="Clum A."/>
            <person name="Coughlan A.Y."/>
            <person name="Deshpande S."/>
            <person name="Douglass A.P."/>
            <person name="Hanson S.J."/>
            <person name="Klenk H.-P."/>
            <person name="Labutti K."/>
            <person name="Lapidus A."/>
            <person name="Lindquist E."/>
            <person name="Lipzen A."/>
            <person name="Meier-Kolthoff J.P."/>
            <person name="Ohm R.A."/>
            <person name="Otillar R.P."/>
            <person name="Pangilinan J."/>
            <person name="Peng Y."/>
            <person name="Rokas A."/>
            <person name="Rosa C.A."/>
            <person name="Scheuner C."/>
            <person name="Sibirny A.A."/>
            <person name="Slot J.C."/>
            <person name="Stielow J.B."/>
            <person name="Sun H."/>
            <person name="Kurtzman C.P."/>
            <person name="Blackwell M."/>
            <person name="Grigoriev I.V."/>
            <person name="Jeffries T.W."/>
        </authorList>
    </citation>
    <scope>NUCLEOTIDE SEQUENCE [LARGE SCALE GENOMIC DNA]</scope>
    <source>
        <strain evidence="10">DSM 1968</strain>
    </source>
</reference>
<keyword evidence="3" id="KW-1003">Cell membrane</keyword>
<feature type="transmembrane region" description="Helical" evidence="8">
    <location>
        <begin position="48"/>
        <end position="66"/>
    </location>
</feature>
<keyword evidence="7 8" id="KW-0472">Membrane</keyword>
<feature type="transmembrane region" description="Helical" evidence="8">
    <location>
        <begin position="126"/>
        <end position="147"/>
    </location>
</feature>
<feature type="transmembrane region" description="Helical" evidence="8">
    <location>
        <begin position="218"/>
        <end position="239"/>
    </location>
</feature>
<keyword evidence="6 8" id="KW-1133">Transmembrane helix</keyword>
<feature type="transmembrane region" description="Helical" evidence="8">
    <location>
        <begin position="302"/>
        <end position="328"/>
    </location>
</feature>
<sequence>MFTPIESAIGALLIQFSTTNYYQQVGKTIGFSSLISGAIKSPSIEKNLSLLAGVLLSPVFVHYFLPDFIPVLNFSIPFPSLLNNTVNGYALFSSVGFLVGLGTSFGCGCTSGHMLAGLSRLRFRSFVATCVFASMAILTNTVFNLNYPCPGNCITPDSSNFENNSKTLLSLLAFSFISTYFILPKLAKSAKSASCSKKTDSKSDPNCNQLNPTCQKRLTIVNSLFSGFTFGLGLIISGMTNPAKVTGFLSILKINQGLFDPSLIMIILFTIIPNIFIWESIKKPQLNNEFDVANSNEIPIKFLIGNALFGIGWGILGICPGPGILGLVYNTKYALAWVANFFLGYSSAKLLA</sequence>
<keyword evidence="5 8" id="KW-0812">Transmembrane</keyword>
<evidence type="ECO:0000256" key="8">
    <source>
        <dbReference type="SAM" id="Phobius"/>
    </source>
</evidence>
<evidence type="ECO:0000256" key="4">
    <source>
        <dbReference type="ARBA" id="ARBA00022519"/>
    </source>
</evidence>
<evidence type="ECO:0000256" key="2">
    <source>
        <dbReference type="ARBA" id="ARBA00022448"/>
    </source>
</evidence>
<feature type="transmembrane region" description="Helical" evidence="8">
    <location>
        <begin position="86"/>
        <end position="105"/>
    </location>
</feature>
<evidence type="ECO:0000256" key="3">
    <source>
        <dbReference type="ARBA" id="ARBA00022475"/>
    </source>
</evidence>
<feature type="transmembrane region" description="Helical" evidence="8">
    <location>
        <begin position="167"/>
        <end position="183"/>
    </location>
</feature>
<dbReference type="Pfam" id="PF20398">
    <property type="entry name" value="DUF6691"/>
    <property type="match status" value="1"/>
</dbReference>
<dbReference type="GO" id="GO:0005886">
    <property type="term" value="C:plasma membrane"/>
    <property type="evidence" value="ECO:0007669"/>
    <property type="project" value="UniProtKB-SubCell"/>
</dbReference>
<dbReference type="RefSeq" id="XP_020050308.1">
    <property type="nucleotide sequence ID" value="XM_020191471.1"/>
</dbReference>
<evidence type="ECO:0000313" key="10">
    <source>
        <dbReference type="Proteomes" id="UP000095038"/>
    </source>
</evidence>
<organism evidence="9 10">
    <name type="scientific">Ascoidea rubescens DSM 1968</name>
    <dbReference type="NCBI Taxonomy" id="1344418"/>
    <lineage>
        <taxon>Eukaryota</taxon>
        <taxon>Fungi</taxon>
        <taxon>Dikarya</taxon>
        <taxon>Ascomycota</taxon>
        <taxon>Saccharomycotina</taxon>
        <taxon>Saccharomycetes</taxon>
        <taxon>Ascoideaceae</taxon>
        <taxon>Ascoidea</taxon>
    </lineage>
</organism>
<evidence type="ECO:0000256" key="1">
    <source>
        <dbReference type="ARBA" id="ARBA00004429"/>
    </source>
</evidence>